<dbReference type="Pfam" id="PF00849">
    <property type="entry name" value="PseudoU_synth_2"/>
    <property type="match status" value="1"/>
</dbReference>
<evidence type="ECO:0000256" key="1">
    <source>
        <dbReference type="ARBA" id="ARBA00001166"/>
    </source>
</evidence>
<keyword evidence="4" id="KW-0413">Isomerase</keyword>
<dbReference type="AlphaFoldDB" id="A0A7R9ZIR9"/>
<organism evidence="10">
    <name type="scientific">Pseudictyota dubia</name>
    <dbReference type="NCBI Taxonomy" id="2749911"/>
    <lineage>
        <taxon>Eukaryota</taxon>
        <taxon>Sar</taxon>
        <taxon>Stramenopiles</taxon>
        <taxon>Ochrophyta</taxon>
        <taxon>Bacillariophyta</taxon>
        <taxon>Mediophyceae</taxon>
        <taxon>Biddulphiophycidae</taxon>
        <taxon>Eupodiscales</taxon>
        <taxon>Odontellaceae</taxon>
        <taxon>Pseudictyota</taxon>
    </lineage>
</organism>
<evidence type="ECO:0000256" key="7">
    <source>
        <dbReference type="ARBA" id="ARBA00041563"/>
    </source>
</evidence>
<comment type="catalytic activity">
    <reaction evidence="1">
        <text>a uridine in mRNA = a pseudouridine in mRNA</text>
        <dbReference type="Rhea" id="RHEA:56644"/>
        <dbReference type="Rhea" id="RHEA-COMP:14658"/>
        <dbReference type="Rhea" id="RHEA-COMP:14659"/>
        <dbReference type="ChEBI" id="CHEBI:65314"/>
        <dbReference type="ChEBI" id="CHEBI:65315"/>
    </reaction>
</comment>
<feature type="compositionally biased region" description="Basic and acidic residues" evidence="8">
    <location>
        <begin position="307"/>
        <end position="318"/>
    </location>
</feature>
<dbReference type="SUPFAM" id="SSF55120">
    <property type="entry name" value="Pseudouridine synthase"/>
    <property type="match status" value="2"/>
</dbReference>
<proteinExistence type="inferred from homology"/>
<evidence type="ECO:0000259" key="9">
    <source>
        <dbReference type="Pfam" id="PF00849"/>
    </source>
</evidence>
<name>A0A7R9ZIR9_9STRA</name>
<feature type="region of interest" description="Disordered" evidence="8">
    <location>
        <begin position="278"/>
        <end position="338"/>
    </location>
</feature>
<sequence>MGRRRANSCQKSKEDLWKGAIELDIGDGHTVQLIGMDSAVHVVFARAVVGKGGKGGDGGKGGVSVSRVVRALVDEEYRHVVKDILEKGTHIELDSHPPAEQLLDLGAVWLINETAYTKGEDTHAHRLSRRDEDTVPNWTDETLRVHYVPDRFHMAHEVDWTKYCRGLLIGETVRATIAGEKMHVPMTGLPDSKDGVIVYKDDDLGFAVLNKPGGLPSHGTKSNHTENVTHMFSEALKQLWPENHRKIHVTLPYRVDTDVGGLVVVSTRKEFASYLNHSLGASTPPKEIASSYGKDHQAPGDNSSAEADSKKPDDKEDQPAGDNGGSDESGGAAAASVGDEAEADVGAAGAGADLKKRYRCLVCVRDMEGMDTIERLQQSGQVVTQYVDPKHYGARRKFVWNRPKAGGHDWLACHIQIVQVGDGNPRSLRAACVVQPEDGDNVHPDSVLAHRLWGAERAAPAEELGFGYVMQVEVELAGTSAKMEERTRQVRGQLAAMGCPIVGDSVYGGGTCVVGGHGHIWKRMALQCCEVSFVEPRWEKQQGASADGEKGGAHGVMVPSERQCHFRVDNAWWTPYLDHYNQSV</sequence>
<dbReference type="PANTHER" id="PTHR21600:SF83">
    <property type="entry name" value="PSEUDOURIDYLATE SYNTHASE RPUSD4, MITOCHONDRIAL"/>
    <property type="match status" value="1"/>
</dbReference>
<dbReference type="GO" id="GO:0001522">
    <property type="term" value="P:pseudouridine synthesis"/>
    <property type="evidence" value="ECO:0007669"/>
    <property type="project" value="InterPro"/>
</dbReference>
<gene>
    <name evidence="10" type="ORF">TDUB1175_LOCUS26139</name>
</gene>
<evidence type="ECO:0000256" key="5">
    <source>
        <dbReference type="ARBA" id="ARBA00036943"/>
    </source>
</evidence>
<dbReference type="GO" id="GO:0009982">
    <property type="term" value="F:pseudouridine synthase activity"/>
    <property type="evidence" value="ECO:0007669"/>
    <property type="project" value="InterPro"/>
</dbReference>
<comment type="similarity">
    <text evidence="3">Belongs to the pseudouridine synthase RluA family.</text>
</comment>
<dbReference type="GO" id="GO:0003723">
    <property type="term" value="F:RNA binding"/>
    <property type="evidence" value="ECO:0007669"/>
    <property type="project" value="InterPro"/>
</dbReference>
<feature type="compositionally biased region" description="Low complexity" evidence="8">
    <location>
        <begin position="329"/>
        <end position="338"/>
    </location>
</feature>
<evidence type="ECO:0000313" key="10">
    <source>
        <dbReference type="EMBL" id="CAD8327712.1"/>
    </source>
</evidence>
<dbReference type="Gene3D" id="3.30.2350.10">
    <property type="entry name" value="Pseudouridine synthase"/>
    <property type="match status" value="1"/>
</dbReference>
<evidence type="ECO:0000256" key="4">
    <source>
        <dbReference type="ARBA" id="ARBA00023235"/>
    </source>
</evidence>
<evidence type="ECO:0000256" key="2">
    <source>
        <dbReference type="ARBA" id="ARBA00001896"/>
    </source>
</evidence>
<reference evidence="10" key="1">
    <citation type="submission" date="2021-01" db="EMBL/GenBank/DDBJ databases">
        <authorList>
            <person name="Corre E."/>
            <person name="Pelletier E."/>
            <person name="Niang G."/>
            <person name="Scheremetjew M."/>
            <person name="Finn R."/>
            <person name="Kale V."/>
            <person name="Holt S."/>
            <person name="Cochrane G."/>
            <person name="Meng A."/>
            <person name="Brown T."/>
            <person name="Cohen L."/>
        </authorList>
    </citation>
    <scope>NUCLEOTIDE SEQUENCE</scope>
    <source>
        <strain evidence="10">CCMP147</strain>
    </source>
</reference>
<protein>
    <recommendedName>
        <fullName evidence="6">Pseudouridylate synthase RPUSD4, mitochondrial</fullName>
    </recommendedName>
    <alternativeName>
        <fullName evidence="7">RNA pseudouridylate synthase domain-containing protein 4</fullName>
    </alternativeName>
</protein>
<evidence type="ECO:0000256" key="3">
    <source>
        <dbReference type="ARBA" id="ARBA00010876"/>
    </source>
</evidence>
<dbReference type="EMBL" id="HBED01051506">
    <property type="protein sequence ID" value="CAD8327712.1"/>
    <property type="molecule type" value="Transcribed_RNA"/>
</dbReference>
<dbReference type="InterPro" id="IPR006145">
    <property type="entry name" value="PsdUridine_synth_RsuA/RluA"/>
</dbReference>
<feature type="domain" description="Pseudouridine synthase RsuA/RluA-like" evidence="9">
    <location>
        <begin position="206"/>
        <end position="286"/>
    </location>
</feature>
<evidence type="ECO:0000256" key="8">
    <source>
        <dbReference type="SAM" id="MobiDB-lite"/>
    </source>
</evidence>
<dbReference type="InterPro" id="IPR050188">
    <property type="entry name" value="RluA_PseudoU_synthase"/>
</dbReference>
<evidence type="ECO:0000256" key="6">
    <source>
        <dbReference type="ARBA" id="ARBA00039953"/>
    </source>
</evidence>
<comment type="catalytic activity">
    <reaction evidence="2">
        <text>uridine in 5S rRNA = pseudouridine in 5S rRNA</text>
        <dbReference type="Rhea" id="RHEA:47036"/>
        <dbReference type="Rhea" id="RHEA-COMP:11730"/>
        <dbReference type="Rhea" id="RHEA-COMP:11731"/>
        <dbReference type="ChEBI" id="CHEBI:65314"/>
        <dbReference type="ChEBI" id="CHEBI:65315"/>
    </reaction>
</comment>
<dbReference type="PANTHER" id="PTHR21600">
    <property type="entry name" value="MITOCHONDRIAL RNA PSEUDOURIDINE SYNTHASE"/>
    <property type="match status" value="1"/>
</dbReference>
<dbReference type="InterPro" id="IPR020103">
    <property type="entry name" value="PsdUridine_synth_cat_dom_sf"/>
</dbReference>
<accession>A0A7R9ZIR9</accession>
<comment type="catalytic activity">
    <reaction evidence="5">
        <text>a uridine in tRNA = a pseudouridine in tRNA</text>
        <dbReference type="Rhea" id="RHEA:54572"/>
        <dbReference type="Rhea" id="RHEA-COMP:13339"/>
        <dbReference type="Rhea" id="RHEA-COMP:13934"/>
        <dbReference type="ChEBI" id="CHEBI:65314"/>
        <dbReference type="ChEBI" id="CHEBI:65315"/>
    </reaction>
</comment>